<dbReference type="EMBL" id="JBJQOH010000004">
    <property type="protein sequence ID" value="KAL3689827.1"/>
    <property type="molecule type" value="Genomic_DNA"/>
</dbReference>
<keyword evidence="2" id="KW-1185">Reference proteome</keyword>
<reference evidence="1 2" key="1">
    <citation type="submission" date="2024-09" db="EMBL/GenBank/DDBJ databases">
        <title>Chromosome-scale assembly of Riccia sorocarpa.</title>
        <authorList>
            <person name="Paukszto L."/>
        </authorList>
    </citation>
    <scope>NUCLEOTIDE SEQUENCE [LARGE SCALE GENOMIC DNA]</scope>
    <source>
        <strain evidence="1">LP-2024</strain>
        <tissue evidence="1">Aerial parts of the thallus</tissue>
    </source>
</reference>
<sequence length="222" mass="24296">MSTLKIDQLTRVFFKRACCAGGRNEGTKWEKVLNCPGSELPKPPRASLVRNGPRPLRVTVSSSTIHPSVPAFLSSSPLFQWVVEASSALSRRGGRRGSGLCLAFGDETFCRCGVRCACPRDQMIVFEKEEGRGSISSTSRWRSVYIVWFEVRRGEETDDSVLKTSGVPEEVGLTRCRPEGRDLIRLCGYRPFGGGEVVGKTDPDSCFSCLPLSVKVISGQGT</sequence>
<evidence type="ECO:0000313" key="2">
    <source>
        <dbReference type="Proteomes" id="UP001633002"/>
    </source>
</evidence>
<evidence type="ECO:0000313" key="1">
    <source>
        <dbReference type="EMBL" id="KAL3689827.1"/>
    </source>
</evidence>
<dbReference type="AlphaFoldDB" id="A0ABD3HGW7"/>
<protein>
    <submittedName>
        <fullName evidence="1">Uncharacterized protein</fullName>
    </submittedName>
</protein>
<proteinExistence type="predicted"/>
<dbReference type="Proteomes" id="UP001633002">
    <property type="component" value="Unassembled WGS sequence"/>
</dbReference>
<gene>
    <name evidence="1" type="ORF">R1sor_016136</name>
</gene>
<comment type="caution">
    <text evidence="1">The sequence shown here is derived from an EMBL/GenBank/DDBJ whole genome shotgun (WGS) entry which is preliminary data.</text>
</comment>
<organism evidence="1 2">
    <name type="scientific">Riccia sorocarpa</name>
    <dbReference type="NCBI Taxonomy" id="122646"/>
    <lineage>
        <taxon>Eukaryota</taxon>
        <taxon>Viridiplantae</taxon>
        <taxon>Streptophyta</taxon>
        <taxon>Embryophyta</taxon>
        <taxon>Marchantiophyta</taxon>
        <taxon>Marchantiopsida</taxon>
        <taxon>Marchantiidae</taxon>
        <taxon>Marchantiales</taxon>
        <taxon>Ricciaceae</taxon>
        <taxon>Riccia</taxon>
    </lineage>
</organism>
<accession>A0ABD3HGW7</accession>
<name>A0ABD3HGW7_9MARC</name>